<dbReference type="Proteomes" id="UP000176634">
    <property type="component" value="Unassembled WGS sequence"/>
</dbReference>
<evidence type="ECO:0000313" key="1">
    <source>
        <dbReference type="EMBL" id="OGH92773.1"/>
    </source>
</evidence>
<comment type="caution">
    <text evidence="1">The sequence shown here is derived from an EMBL/GenBank/DDBJ whole genome shotgun (WGS) entry which is preliminary data.</text>
</comment>
<reference evidence="1 2" key="1">
    <citation type="journal article" date="2016" name="Nat. Commun.">
        <title>Thousands of microbial genomes shed light on interconnected biogeochemical processes in an aquifer system.</title>
        <authorList>
            <person name="Anantharaman K."/>
            <person name="Brown C.T."/>
            <person name="Hug L.A."/>
            <person name="Sharon I."/>
            <person name="Castelle C.J."/>
            <person name="Probst A.J."/>
            <person name="Thomas B.C."/>
            <person name="Singh A."/>
            <person name="Wilkins M.J."/>
            <person name="Karaoz U."/>
            <person name="Brodie E.L."/>
            <person name="Williams K.H."/>
            <person name="Hubbard S.S."/>
            <person name="Banfield J.F."/>
        </authorList>
    </citation>
    <scope>NUCLEOTIDE SEQUENCE [LARGE SCALE GENOMIC DNA]</scope>
</reference>
<dbReference type="AlphaFoldDB" id="A0A1F6P9Y9"/>
<protein>
    <submittedName>
        <fullName evidence="1">Uncharacterized protein</fullName>
    </submittedName>
</protein>
<organism evidence="1 2">
    <name type="scientific">Candidatus Magasanikbacteria bacterium RIFOXYD1_FULL_40_23</name>
    <dbReference type="NCBI Taxonomy" id="1798705"/>
    <lineage>
        <taxon>Bacteria</taxon>
        <taxon>Candidatus Magasanikiibacteriota</taxon>
    </lineage>
</organism>
<evidence type="ECO:0000313" key="2">
    <source>
        <dbReference type="Proteomes" id="UP000176634"/>
    </source>
</evidence>
<gene>
    <name evidence="1" type="ORF">A2563_03840</name>
</gene>
<sequence length="228" mass="24719">MFAQGRRIVDGDSELLRGLAQNLLGLVHVADPVRTSEQAVVLVEPHGGTAATAAHEHDDVLVVTDHACDLLVTSAAEDQDHVHDGHHLRYALEALDEQVVVAEGFGQVGGRDRAADERRNALLLVAGRGLVHDERHDRARLARAEGRALGRLLDPFAEELDVGVNAVGALVTAAPLVLAVLEFDTILHVSILLSFCASPEHRCVIAGEITYEFLRLFSQQKNVKNDVY</sequence>
<proteinExistence type="predicted"/>
<name>A0A1F6P9Y9_9BACT</name>
<dbReference type="STRING" id="1798705.A2563_03840"/>
<dbReference type="EMBL" id="MFRA01000005">
    <property type="protein sequence ID" value="OGH92773.1"/>
    <property type="molecule type" value="Genomic_DNA"/>
</dbReference>
<accession>A0A1F6P9Y9</accession>